<name>A0A2S2PFB0_SCHGA</name>
<protein>
    <submittedName>
        <fullName evidence="1">Uncharacterized protein</fullName>
    </submittedName>
</protein>
<dbReference type="AlphaFoldDB" id="A0A2S2PFB0"/>
<dbReference type="EMBL" id="GGMR01015476">
    <property type="protein sequence ID" value="MBY28095.1"/>
    <property type="molecule type" value="Transcribed_RNA"/>
</dbReference>
<reference evidence="1" key="1">
    <citation type="submission" date="2018-04" db="EMBL/GenBank/DDBJ databases">
        <title>Transcriptome of Schizaphis graminum biotype I.</title>
        <authorList>
            <person name="Scully E.D."/>
            <person name="Geib S.M."/>
            <person name="Palmer N.A."/>
            <person name="Koch K."/>
            <person name="Bradshaw J."/>
            <person name="Heng-Moss T."/>
            <person name="Sarath G."/>
        </authorList>
    </citation>
    <scope>NUCLEOTIDE SEQUENCE</scope>
</reference>
<proteinExistence type="predicted"/>
<evidence type="ECO:0000313" key="1">
    <source>
        <dbReference type="EMBL" id="MBY28095.1"/>
    </source>
</evidence>
<accession>A0A2S2PFB0</accession>
<organism evidence="1">
    <name type="scientific">Schizaphis graminum</name>
    <name type="common">Green bug aphid</name>
    <dbReference type="NCBI Taxonomy" id="13262"/>
    <lineage>
        <taxon>Eukaryota</taxon>
        <taxon>Metazoa</taxon>
        <taxon>Ecdysozoa</taxon>
        <taxon>Arthropoda</taxon>
        <taxon>Hexapoda</taxon>
        <taxon>Insecta</taxon>
        <taxon>Pterygota</taxon>
        <taxon>Neoptera</taxon>
        <taxon>Paraneoptera</taxon>
        <taxon>Hemiptera</taxon>
        <taxon>Sternorrhyncha</taxon>
        <taxon>Aphidomorpha</taxon>
        <taxon>Aphidoidea</taxon>
        <taxon>Aphididae</taxon>
        <taxon>Aphidini</taxon>
        <taxon>Schizaphis</taxon>
    </lineage>
</organism>
<sequence>MDPCDSLGWGGGAKGMAVAPACRSCSSEPVQLHSQPARNPQTIYMASKSLHTTNTTGKSLPVFGLLKLPDKFRSTNKSSIKYIYIVFVYNNVYSPSPHQERMAITIYYIRDTIDLTQSRPRRIVSVNVRFASIYHVICIINF</sequence>
<gene>
    <name evidence="1" type="ORF">g.83445</name>
</gene>